<dbReference type="AlphaFoldDB" id="A0A8J2KLI4"/>
<feature type="compositionally biased region" description="Basic and acidic residues" evidence="1">
    <location>
        <begin position="154"/>
        <end position="167"/>
    </location>
</feature>
<evidence type="ECO:0000313" key="2">
    <source>
        <dbReference type="EMBL" id="CAG7815259.1"/>
    </source>
</evidence>
<keyword evidence="3" id="KW-1185">Reference proteome</keyword>
<comment type="caution">
    <text evidence="2">The sequence shown here is derived from an EMBL/GenBank/DDBJ whole genome shotgun (WGS) entry which is preliminary data.</text>
</comment>
<dbReference type="EMBL" id="CAJVCH010340445">
    <property type="protein sequence ID" value="CAG7815259.1"/>
    <property type="molecule type" value="Genomic_DNA"/>
</dbReference>
<sequence>MKPTRKGAKDLLRRTNIHNTKTRKIPLHEVEPDYDIHLAITLVLPKQSWKTVSDRHYDAEVTARCGNSGKYLEVNTDNETCYNPSNDESIGVGPYIKLDQIPPVNDRNKGWISKLMPRQHGRFVKLKRTKLPLGIRKELEKRCKRKYTGYKRTPNKDDDGNELEPRVTRSKSLKLLQN</sequence>
<dbReference type="Proteomes" id="UP000708208">
    <property type="component" value="Unassembled WGS sequence"/>
</dbReference>
<proteinExistence type="predicted"/>
<protein>
    <submittedName>
        <fullName evidence="2">Uncharacterized protein</fullName>
    </submittedName>
</protein>
<organism evidence="2 3">
    <name type="scientific">Allacma fusca</name>
    <dbReference type="NCBI Taxonomy" id="39272"/>
    <lineage>
        <taxon>Eukaryota</taxon>
        <taxon>Metazoa</taxon>
        <taxon>Ecdysozoa</taxon>
        <taxon>Arthropoda</taxon>
        <taxon>Hexapoda</taxon>
        <taxon>Collembola</taxon>
        <taxon>Symphypleona</taxon>
        <taxon>Sminthuridae</taxon>
        <taxon>Allacma</taxon>
    </lineage>
</organism>
<evidence type="ECO:0000313" key="3">
    <source>
        <dbReference type="Proteomes" id="UP000708208"/>
    </source>
</evidence>
<feature type="region of interest" description="Disordered" evidence="1">
    <location>
        <begin position="146"/>
        <end position="178"/>
    </location>
</feature>
<accession>A0A8J2KLI4</accession>
<evidence type="ECO:0000256" key="1">
    <source>
        <dbReference type="SAM" id="MobiDB-lite"/>
    </source>
</evidence>
<reference evidence="2" key="1">
    <citation type="submission" date="2021-06" db="EMBL/GenBank/DDBJ databases">
        <authorList>
            <person name="Hodson N. C."/>
            <person name="Mongue J. A."/>
            <person name="Jaron S. K."/>
        </authorList>
    </citation>
    <scope>NUCLEOTIDE SEQUENCE</scope>
</reference>
<gene>
    <name evidence="2" type="ORF">AFUS01_LOCUS25954</name>
</gene>
<name>A0A8J2KLI4_9HEXA</name>